<dbReference type="InterPro" id="IPR009057">
    <property type="entry name" value="Homeodomain-like_sf"/>
</dbReference>
<dbReference type="InterPro" id="IPR018060">
    <property type="entry name" value="HTH_AraC"/>
</dbReference>
<accession>A0A7W8YTS0</accession>
<gene>
    <name evidence="5" type="ORF">HDE69_002698</name>
</gene>
<evidence type="ECO:0000256" key="2">
    <source>
        <dbReference type="ARBA" id="ARBA00023125"/>
    </source>
</evidence>
<evidence type="ECO:0000313" key="5">
    <source>
        <dbReference type="EMBL" id="MBB5621635.1"/>
    </source>
</evidence>
<keyword evidence="3" id="KW-0804">Transcription</keyword>
<dbReference type="PANTHER" id="PTHR43280">
    <property type="entry name" value="ARAC-FAMILY TRANSCRIPTIONAL REGULATOR"/>
    <property type="match status" value="1"/>
</dbReference>
<comment type="caution">
    <text evidence="5">The sequence shown here is derived from an EMBL/GenBank/DDBJ whole genome shotgun (WGS) entry which is preliminary data.</text>
</comment>
<dbReference type="PROSITE" id="PS01124">
    <property type="entry name" value="HTH_ARAC_FAMILY_2"/>
    <property type="match status" value="1"/>
</dbReference>
<evidence type="ECO:0000256" key="1">
    <source>
        <dbReference type="ARBA" id="ARBA00023015"/>
    </source>
</evidence>
<dbReference type="Pfam" id="PF22200">
    <property type="entry name" value="ExsA_N"/>
    <property type="match status" value="1"/>
</dbReference>
<dbReference type="Pfam" id="PF12833">
    <property type="entry name" value="HTH_18"/>
    <property type="match status" value="1"/>
</dbReference>
<dbReference type="EMBL" id="JACHCF010000006">
    <property type="protein sequence ID" value="MBB5621635.1"/>
    <property type="molecule type" value="Genomic_DNA"/>
</dbReference>
<evidence type="ECO:0000259" key="4">
    <source>
        <dbReference type="PROSITE" id="PS01124"/>
    </source>
</evidence>
<dbReference type="InterPro" id="IPR054015">
    <property type="entry name" value="ExsA-like_N"/>
</dbReference>
<sequence length="268" mass="30817">MEIQDHTLLNNLVYACVDSTQRGHEQFVQEHALGYIIAGESHLLTNQGIRIFKAGTVALVRRNQLIKSLKVPPPDGEFKAINIFLDQAFLRKYSAENKIETPAKYQGDPISVLPPDPFIKGYFDSLMPYFNRILPFKEAMAELKTREAVELLLHQNPAVKEFLFDFSEPYKIDLEAYMNNNYKFNVPIDQFAKLTGRSLAGFKRDFSRIFNTSPGNWLQQKRLSEAYYLIQKKGKKPAEIYLDIGFENLSHFYFAFKKTFGITPSAVV</sequence>
<dbReference type="GO" id="GO:0043565">
    <property type="term" value="F:sequence-specific DNA binding"/>
    <property type="evidence" value="ECO:0007669"/>
    <property type="project" value="InterPro"/>
</dbReference>
<dbReference type="GO" id="GO:0003700">
    <property type="term" value="F:DNA-binding transcription factor activity"/>
    <property type="evidence" value="ECO:0007669"/>
    <property type="project" value="InterPro"/>
</dbReference>
<dbReference type="Gene3D" id="1.10.10.60">
    <property type="entry name" value="Homeodomain-like"/>
    <property type="match status" value="1"/>
</dbReference>
<dbReference type="SMART" id="SM00342">
    <property type="entry name" value="HTH_ARAC"/>
    <property type="match status" value="1"/>
</dbReference>
<keyword evidence="2 5" id="KW-0238">DNA-binding</keyword>
<dbReference type="AlphaFoldDB" id="A0A7W8YTS0"/>
<name>A0A7W8YTS0_9SPHI</name>
<dbReference type="PANTHER" id="PTHR43280:SF2">
    <property type="entry name" value="HTH-TYPE TRANSCRIPTIONAL REGULATOR EXSA"/>
    <property type="match status" value="1"/>
</dbReference>
<dbReference type="Proteomes" id="UP000537718">
    <property type="component" value="Unassembled WGS sequence"/>
</dbReference>
<evidence type="ECO:0000256" key="3">
    <source>
        <dbReference type="ARBA" id="ARBA00023163"/>
    </source>
</evidence>
<dbReference type="SUPFAM" id="SSF46689">
    <property type="entry name" value="Homeodomain-like"/>
    <property type="match status" value="1"/>
</dbReference>
<organism evidence="5 6">
    <name type="scientific">Pedobacter cryoconitis</name>
    <dbReference type="NCBI Taxonomy" id="188932"/>
    <lineage>
        <taxon>Bacteria</taxon>
        <taxon>Pseudomonadati</taxon>
        <taxon>Bacteroidota</taxon>
        <taxon>Sphingobacteriia</taxon>
        <taxon>Sphingobacteriales</taxon>
        <taxon>Sphingobacteriaceae</taxon>
        <taxon>Pedobacter</taxon>
    </lineage>
</organism>
<dbReference type="RefSeq" id="WP_183867600.1">
    <property type="nucleotide sequence ID" value="NZ_JACHCF010000006.1"/>
</dbReference>
<keyword evidence="1" id="KW-0805">Transcription regulation</keyword>
<reference evidence="5 6" key="1">
    <citation type="submission" date="2020-08" db="EMBL/GenBank/DDBJ databases">
        <title>Genomic Encyclopedia of Type Strains, Phase IV (KMG-V): Genome sequencing to study the core and pangenomes of soil and plant-associated prokaryotes.</title>
        <authorList>
            <person name="Whitman W."/>
        </authorList>
    </citation>
    <scope>NUCLEOTIDE SEQUENCE [LARGE SCALE GENOMIC DNA]</scope>
    <source>
        <strain evidence="5 6">MP7CTX6</strain>
    </source>
</reference>
<feature type="domain" description="HTH araC/xylS-type" evidence="4">
    <location>
        <begin position="172"/>
        <end position="268"/>
    </location>
</feature>
<proteinExistence type="predicted"/>
<protein>
    <submittedName>
        <fullName evidence="5">AraC-like DNA-binding protein</fullName>
    </submittedName>
</protein>
<evidence type="ECO:0000313" key="6">
    <source>
        <dbReference type="Proteomes" id="UP000537718"/>
    </source>
</evidence>